<dbReference type="Proteomes" id="UP001501788">
    <property type="component" value="Unassembled WGS sequence"/>
</dbReference>
<evidence type="ECO:0000313" key="12">
    <source>
        <dbReference type="Proteomes" id="UP001501788"/>
    </source>
</evidence>
<dbReference type="InterPro" id="IPR001750">
    <property type="entry name" value="ND/Mrp_TM"/>
</dbReference>
<feature type="transmembrane region" description="Helical" evidence="9">
    <location>
        <begin position="256"/>
        <end position="278"/>
    </location>
</feature>
<feature type="transmembrane region" description="Helical" evidence="9">
    <location>
        <begin position="220"/>
        <end position="244"/>
    </location>
</feature>
<comment type="caution">
    <text evidence="11">The sequence shown here is derived from an EMBL/GenBank/DDBJ whole genome shotgun (WGS) entry which is preliminary data.</text>
</comment>
<feature type="domain" description="NADH:quinone oxidoreductase/Mrp antiporter transmembrane" evidence="10">
    <location>
        <begin position="142"/>
        <end position="368"/>
    </location>
</feature>
<evidence type="ECO:0000256" key="6">
    <source>
        <dbReference type="ARBA" id="ARBA00023136"/>
    </source>
</evidence>
<proteinExistence type="inferred from homology"/>
<evidence type="ECO:0000256" key="7">
    <source>
        <dbReference type="RuleBase" id="RU000320"/>
    </source>
</evidence>
<evidence type="ECO:0000256" key="1">
    <source>
        <dbReference type="ARBA" id="ARBA00004651"/>
    </source>
</evidence>
<feature type="transmembrane region" description="Helical" evidence="9">
    <location>
        <begin position="40"/>
        <end position="60"/>
    </location>
</feature>
<dbReference type="PRINTS" id="PR01437">
    <property type="entry name" value="NUOXDRDTASE4"/>
</dbReference>
<evidence type="ECO:0000256" key="8">
    <source>
        <dbReference type="SAM" id="MobiDB-lite"/>
    </source>
</evidence>
<comment type="subcellular location">
    <subcellularLocation>
        <location evidence="1">Cell membrane</location>
        <topology evidence="1">Multi-pass membrane protein</topology>
    </subcellularLocation>
    <subcellularLocation>
        <location evidence="7">Membrane</location>
        <topology evidence="7">Multi-pass membrane protein</topology>
    </subcellularLocation>
</comment>
<comment type="similarity">
    <text evidence="2">Belongs to the CPA3 antiporters (TC 2.A.63) subunit D family.</text>
</comment>
<feature type="transmembrane region" description="Helical" evidence="9">
    <location>
        <begin position="416"/>
        <end position="440"/>
    </location>
</feature>
<accession>A0ABP8L4F5</accession>
<evidence type="ECO:0000256" key="2">
    <source>
        <dbReference type="ARBA" id="ARBA00005346"/>
    </source>
</evidence>
<reference evidence="12" key="1">
    <citation type="journal article" date="2019" name="Int. J. Syst. Evol. Microbiol.">
        <title>The Global Catalogue of Microorganisms (GCM) 10K type strain sequencing project: providing services to taxonomists for standard genome sequencing and annotation.</title>
        <authorList>
            <consortium name="The Broad Institute Genomics Platform"/>
            <consortium name="The Broad Institute Genome Sequencing Center for Infectious Disease"/>
            <person name="Wu L."/>
            <person name="Ma J."/>
        </authorList>
    </citation>
    <scope>NUCLEOTIDE SEQUENCE [LARGE SCALE GENOMIC DNA]</scope>
    <source>
        <strain evidence="12">JCM 31890</strain>
    </source>
</reference>
<evidence type="ECO:0000256" key="4">
    <source>
        <dbReference type="ARBA" id="ARBA00022692"/>
    </source>
</evidence>
<feature type="transmembrane region" description="Helical" evidence="9">
    <location>
        <begin position="290"/>
        <end position="311"/>
    </location>
</feature>
<evidence type="ECO:0000313" key="11">
    <source>
        <dbReference type="EMBL" id="GAA4422132.1"/>
    </source>
</evidence>
<keyword evidence="4 7" id="KW-0812">Transmembrane</keyword>
<keyword evidence="6 9" id="KW-0472">Membrane</keyword>
<name>A0ABP8L4F5_9BURK</name>
<organism evidence="11 12">
    <name type="scientific">Acidovorax lacteus</name>
    <dbReference type="NCBI Taxonomy" id="1924988"/>
    <lineage>
        <taxon>Bacteria</taxon>
        <taxon>Pseudomonadati</taxon>
        <taxon>Pseudomonadota</taxon>
        <taxon>Betaproteobacteria</taxon>
        <taxon>Burkholderiales</taxon>
        <taxon>Comamonadaceae</taxon>
        <taxon>Acidovorax</taxon>
    </lineage>
</organism>
<feature type="transmembrane region" description="Helical" evidence="9">
    <location>
        <begin position="15"/>
        <end position="33"/>
    </location>
</feature>
<evidence type="ECO:0000256" key="9">
    <source>
        <dbReference type="SAM" id="Phobius"/>
    </source>
</evidence>
<feature type="transmembrane region" description="Helical" evidence="9">
    <location>
        <begin position="345"/>
        <end position="366"/>
    </location>
</feature>
<evidence type="ECO:0000256" key="3">
    <source>
        <dbReference type="ARBA" id="ARBA00022475"/>
    </source>
</evidence>
<feature type="transmembrane region" description="Helical" evidence="9">
    <location>
        <begin position="173"/>
        <end position="197"/>
    </location>
</feature>
<dbReference type="PANTHER" id="PTHR42703">
    <property type="entry name" value="NADH DEHYDROGENASE"/>
    <property type="match status" value="1"/>
</dbReference>
<keyword evidence="3" id="KW-1003">Cell membrane</keyword>
<protein>
    <submittedName>
        <fullName evidence="11">Monovalent cation/H+ antiporter subunit D</fullName>
    </submittedName>
</protein>
<feature type="transmembrane region" description="Helical" evidence="9">
    <location>
        <begin position="137"/>
        <end position="161"/>
    </location>
</feature>
<feature type="transmembrane region" description="Helical" evidence="9">
    <location>
        <begin position="97"/>
        <end position="117"/>
    </location>
</feature>
<evidence type="ECO:0000259" key="10">
    <source>
        <dbReference type="Pfam" id="PF00361"/>
    </source>
</evidence>
<dbReference type="Pfam" id="PF00361">
    <property type="entry name" value="Proton_antipo_M"/>
    <property type="match status" value="1"/>
</dbReference>
<keyword evidence="5 9" id="KW-1133">Transmembrane helix</keyword>
<dbReference type="InterPro" id="IPR003918">
    <property type="entry name" value="NADH_UbQ_OxRdtase"/>
</dbReference>
<dbReference type="EMBL" id="BAABEX010000007">
    <property type="protein sequence ID" value="GAA4422132.1"/>
    <property type="molecule type" value="Genomic_DNA"/>
</dbReference>
<feature type="region of interest" description="Disordered" evidence="8">
    <location>
        <begin position="375"/>
        <end position="397"/>
    </location>
</feature>
<dbReference type="InterPro" id="IPR050586">
    <property type="entry name" value="CPA3_Na-H_Antiporter_D"/>
</dbReference>
<gene>
    <name evidence="11" type="ORF">GCM10023090_12660</name>
</gene>
<feature type="transmembrane region" description="Helical" evidence="9">
    <location>
        <begin position="72"/>
        <end position="90"/>
    </location>
</feature>
<evidence type="ECO:0000256" key="5">
    <source>
        <dbReference type="ARBA" id="ARBA00022989"/>
    </source>
</evidence>
<dbReference type="PANTHER" id="PTHR42703:SF1">
    <property type="entry name" value="NA(+)_H(+) ANTIPORTER SUBUNIT D1"/>
    <property type="match status" value="1"/>
</dbReference>
<dbReference type="RefSeq" id="WP_345062301.1">
    <property type="nucleotide sequence ID" value="NZ_BAABEX010000007.1"/>
</dbReference>
<sequence length="565" mass="58187">MDLFTLLSPLFSPHWLLAPIVLPLATAAVLLLLREEQRRLKVLIQLLSCSMGLGVAVLLLMQADAPSGPSGLGAYLPGNWPAPFGIVLALDRLSALMLVLTATLGLVAACYAAGGWYRAGVHFHPLLQFQLMGLGGAFLTADLFNLFVFFEITLAASYGLLLHGSGPARIGAGLHYVAVNLVASALFLVGVSMLYGITGTLNMADLARSVAEVAPADRGLLHAAAAILGVAFLIKAAVWPLNFWLVPAYSAATAPVAALFALLTKLGLYAVLRLWTLLFGGDAGVSAGFAAAWLSGAGLVTLAWGALGLLASQRLPAVAGYAAVVSSGLLLAAVGLGQASVTAGLLFYLVSSTLGVALLFLLADLLERWREREARPAPDEATDDAPFLTPDLGSTQSHNLDDDEVALIGRPIPAGAAVLGLAFLGAVLLVAGLPPLPGFVGKVLIGQALLALPGFTGPGIPWALLLLALMMVSGLAALVSLTRLGMRHFWSAQGRGTPVVRVAEGVPVAALLALAVALTLHGEALLRYTTAAATALHQPAAYLETVLGAQPVPSPAATAGREGER</sequence>
<dbReference type="NCBIfam" id="NF009309">
    <property type="entry name" value="PRK12666.1"/>
    <property type="match status" value="1"/>
</dbReference>
<feature type="transmembrane region" description="Helical" evidence="9">
    <location>
        <begin position="318"/>
        <end position="339"/>
    </location>
</feature>
<feature type="transmembrane region" description="Helical" evidence="9">
    <location>
        <begin position="460"/>
        <end position="481"/>
    </location>
</feature>
<keyword evidence="12" id="KW-1185">Reference proteome</keyword>